<protein>
    <submittedName>
        <fullName evidence="1">Uncharacterized protein</fullName>
    </submittedName>
</protein>
<evidence type="ECO:0000313" key="1">
    <source>
        <dbReference type="EMBL" id="EIT71631.1"/>
    </source>
</evidence>
<dbReference type="Proteomes" id="UP000003704">
    <property type="component" value="Unassembled WGS sequence"/>
</dbReference>
<dbReference type="SUPFAM" id="SSF50969">
    <property type="entry name" value="YVTN repeat-like/Quinoprotein amine dehydrogenase"/>
    <property type="match status" value="1"/>
</dbReference>
<dbReference type="AlphaFoldDB" id="I8I5E8"/>
<gene>
    <name evidence="1" type="ORF">WQQ_17680</name>
</gene>
<proteinExistence type="predicted"/>
<dbReference type="EMBL" id="AKGD01000001">
    <property type="protein sequence ID" value="EIT71631.1"/>
    <property type="molecule type" value="Genomic_DNA"/>
</dbReference>
<comment type="caution">
    <text evidence="1">The sequence shown here is derived from an EMBL/GenBank/DDBJ whole genome shotgun (WGS) entry which is preliminary data.</text>
</comment>
<accession>I8I5E8</accession>
<dbReference type="InterPro" id="IPR015943">
    <property type="entry name" value="WD40/YVTN_repeat-like_dom_sf"/>
</dbReference>
<organism evidence="1 2">
    <name type="scientific">Hydrocarboniphaga effusa AP103</name>
    <dbReference type="NCBI Taxonomy" id="1172194"/>
    <lineage>
        <taxon>Bacteria</taxon>
        <taxon>Pseudomonadati</taxon>
        <taxon>Pseudomonadota</taxon>
        <taxon>Gammaproteobacteria</taxon>
        <taxon>Nevskiales</taxon>
        <taxon>Nevskiaceae</taxon>
        <taxon>Hydrocarboniphaga</taxon>
    </lineage>
</organism>
<sequence>MTLTVQDRALYAVGYTDNYSTPPLGTDFSFDSLPEDGIYLGVEQNGSSAVSGTNYSQLSELSGHLDIYLYSPLNRTPGTYTDTVTLRACYDENCRREVQGSPATITVTYEIKAPPPPTTLTLDTTSLTAIGGPGGEAQTLSVLATLDGPDAATLIVKTDFSGTPASSGISSVEVVRVSDTQRRIDVHLADPDTLTPQNYGVSFYVSGCYDASCSRQVQSGYSYVSVSYQVSQFAQQAVQKVASGASDMVWDSVAQKFYLSFPSSAGTYANRIAVLDPATGQITASVVAGSEPKKLAVSGDGAYLYLALGGANQVRRFKLPDLTLDTTLDLGPSPYYGLRFANVLAVAPGQPRTVAVGFSDRGLAIYDDAVRRVDDGGENYYASPTALAWGDDSSVLYANSGSELAVFDVGPSGVLLNRSYYNAFSNYSQSIYYLEGLIYSDAGPVVNPDTGSQVGVFRQTDSSAEVLTVDAPMGRAFMVSRNYSDGYQTRRLTVFDVGSYVPLRTVQFALDDTNARRLLRWGVDGLAVLTDQGNVYLLPSVARP</sequence>
<dbReference type="InterPro" id="IPR011044">
    <property type="entry name" value="Quino_amine_DH_bsu"/>
</dbReference>
<evidence type="ECO:0000313" key="2">
    <source>
        <dbReference type="Proteomes" id="UP000003704"/>
    </source>
</evidence>
<reference evidence="1 2" key="1">
    <citation type="journal article" date="2012" name="J. Bacteriol.">
        <title>Genome Sequence of n-Alkane-Degrading Hydrocarboniphaga effusa Strain AP103T (ATCC BAA-332T).</title>
        <authorList>
            <person name="Chang H.K."/>
            <person name="Zylstra G.J."/>
            <person name="Chae J.C."/>
        </authorList>
    </citation>
    <scope>NUCLEOTIDE SEQUENCE [LARGE SCALE GENOMIC DNA]</scope>
    <source>
        <strain evidence="1 2">AP103</strain>
    </source>
</reference>
<name>I8I5E8_9GAMM</name>
<dbReference type="STRING" id="1172194.WQQ_17680"/>
<keyword evidence="2" id="KW-1185">Reference proteome</keyword>
<dbReference type="Gene3D" id="2.130.10.10">
    <property type="entry name" value="YVTN repeat-like/Quinoprotein amine dehydrogenase"/>
    <property type="match status" value="1"/>
</dbReference>